<feature type="transmembrane region" description="Helical" evidence="6">
    <location>
        <begin position="858"/>
        <end position="880"/>
    </location>
</feature>
<dbReference type="GO" id="GO:0005886">
    <property type="term" value="C:plasma membrane"/>
    <property type="evidence" value="ECO:0007669"/>
    <property type="project" value="UniProtKB-SubCell"/>
</dbReference>
<feature type="domain" description="MacB-like periplasmic core" evidence="8">
    <location>
        <begin position="98"/>
        <end position="322"/>
    </location>
</feature>
<feature type="transmembrane region" description="Helical" evidence="6">
    <location>
        <begin position="96"/>
        <end position="120"/>
    </location>
</feature>
<dbReference type="PANTHER" id="PTHR30572">
    <property type="entry name" value="MEMBRANE COMPONENT OF TRANSPORTER-RELATED"/>
    <property type="match status" value="1"/>
</dbReference>
<dbReference type="InterPro" id="IPR025857">
    <property type="entry name" value="MacB_PCD"/>
</dbReference>
<evidence type="ECO:0000259" key="7">
    <source>
        <dbReference type="Pfam" id="PF02687"/>
    </source>
</evidence>
<feature type="transmembrane region" description="Helical" evidence="6">
    <location>
        <begin position="826"/>
        <end position="846"/>
    </location>
</feature>
<gene>
    <name evidence="9" type="ORF">FHS57_006081</name>
</gene>
<keyword evidence="10" id="KW-1185">Reference proteome</keyword>
<keyword evidence="3 6" id="KW-0812">Transmembrane</keyword>
<name>A0A7W5ZUZ9_9BACT</name>
<keyword evidence="4 6" id="KW-1133">Transmembrane helix</keyword>
<feature type="transmembrane region" description="Helical" evidence="6">
    <location>
        <begin position="508"/>
        <end position="532"/>
    </location>
</feature>
<evidence type="ECO:0000256" key="5">
    <source>
        <dbReference type="ARBA" id="ARBA00023136"/>
    </source>
</evidence>
<keyword evidence="5 6" id="KW-0472">Membrane</keyword>
<evidence type="ECO:0000256" key="4">
    <source>
        <dbReference type="ARBA" id="ARBA00022989"/>
    </source>
</evidence>
<keyword evidence="2" id="KW-1003">Cell membrane</keyword>
<feature type="transmembrane region" description="Helical" evidence="6">
    <location>
        <begin position="420"/>
        <end position="444"/>
    </location>
</feature>
<protein>
    <submittedName>
        <fullName evidence="9">Putative ABC transport system permease protein</fullName>
    </submittedName>
</protein>
<sequence length="894" mass="100965">MKYQPPAWIDKWLSRLLAPHLREEVMGDLHERYQRRSQRLGETNARQRYWRDALTYVRWSNIKRKPNPYPTTYLYSPTMLRNYLKIAFRTLTRHKLYTALNVAGLTFGITCFLIIGLYLFDELTFDQQHRNASRIYRVLEHKKTKTDDLTVAAVSYKLAEESKKSIPEVETTARMTSFGRDNLSNPETKNKTHLTINLADENFMKVFDFEVISGEKQTALKEPNSIIIVEEIAKKLFNSTDVVGKTLRFDFTEKPFKITAVIKNHPSNSSFDFESLLSESTFNDDAEFQKSNASDWSSHDYTVYALLKENTHPQAVGTKMNALVAANYKPEVGTTTDYSLQPLTDMRLHSDHIARGSTSVGSGKGSILYIKIFGVVALFVLLIACINYMNLTTARASNRSKEIGVRKANGAFRSHLINQFLFESLLVTLLSFALSIGFVNLFLPSFNAFTEKQLSLGFHSDYRIWLYTIAAVVLTGLISGSYPAFLLSRFSPLALLKSLKLQNKGDLSLRKGLVVFQFTISVVMIIGTIVLFRQIQYVSNKDLGFTKELLLVVDINSGDVRKNAQTIKNEISKIATVKNTSVMSRVPGEWKNIPTVKIRPEGNSDEHKISYLLGVDEDFATTFEVKVVNGRNFMGANDSTSIILNETAANMLNIKEAVGQLVEIPERSMGGSYSLLNSRETFRARVIGIVKDFHFQSLRERIAPMVLAYQNNPVHSIDYFTSRVTGNDIPTTLAKINDALTKIDPAHLLEYHFLDEQLARFYADDHRRETMLIWAALATIFIACLGLFGLATYTAEQRIKEIGVRKVLGASVVNLTALLSKDFLKLVLIANGIAFPLAWWATGLWLQEFAYHITIEWWIFLVAGGSAMFIALLTISYQAIKAALADPVKSLKTE</sequence>
<dbReference type="Pfam" id="PF12704">
    <property type="entry name" value="MacB_PCD"/>
    <property type="match status" value="2"/>
</dbReference>
<evidence type="ECO:0000259" key="8">
    <source>
        <dbReference type="Pfam" id="PF12704"/>
    </source>
</evidence>
<evidence type="ECO:0000256" key="6">
    <source>
        <dbReference type="SAM" id="Phobius"/>
    </source>
</evidence>
<dbReference type="AlphaFoldDB" id="A0A7W5ZUZ9"/>
<evidence type="ECO:0000256" key="1">
    <source>
        <dbReference type="ARBA" id="ARBA00004651"/>
    </source>
</evidence>
<feature type="domain" description="MacB-like periplasmic core" evidence="8">
    <location>
        <begin position="519"/>
        <end position="694"/>
    </location>
</feature>
<evidence type="ECO:0000256" key="2">
    <source>
        <dbReference type="ARBA" id="ARBA00022475"/>
    </source>
</evidence>
<comment type="subcellular location">
    <subcellularLocation>
        <location evidence="1">Cell membrane</location>
        <topology evidence="1">Multi-pass membrane protein</topology>
    </subcellularLocation>
</comment>
<dbReference type="InterPro" id="IPR047699">
    <property type="entry name" value="Permease_put_prefix"/>
</dbReference>
<feature type="transmembrane region" description="Helical" evidence="6">
    <location>
        <begin position="464"/>
        <end position="487"/>
    </location>
</feature>
<dbReference type="NCBIfam" id="NF038404">
    <property type="entry name" value="perm_prefix_2"/>
    <property type="match status" value="1"/>
</dbReference>
<dbReference type="InterPro" id="IPR050250">
    <property type="entry name" value="Macrolide_Exporter_MacB"/>
</dbReference>
<evidence type="ECO:0000313" key="10">
    <source>
        <dbReference type="Proteomes" id="UP000541352"/>
    </source>
</evidence>
<accession>A0A7W5ZUZ9</accession>
<evidence type="ECO:0000313" key="9">
    <source>
        <dbReference type="EMBL" id="MBB3842052.1"/>
    </source>
</evidence>
<dbReference type="Proteomes" id="UP000541352">
    <property type="component" value="Unassembled WGS sequence"/>
</dbReference>
<dbReference type="GO" id="GO:0022857">
    <property type="term" value="F:transmembrane transporter activity"/>
    <property type="evidence" value="ECO:0007669"/>
    <property type="project" value="TreeGrafter"/>
</dbReference>
<feature type="transmembrane region" description="Helical" evidence="6">
    <location>
        <begin position="771"/>
        <end position="791"/>
    </location>
</feature>
<feature type="domain" description="ABC3 transporter permease C-terminal" evidence="7">
    <location>
        <begin position="375"/>
        <end position="492"/>
    </location>
</feature>
<feature type="domain" description="ABC3 transporter permease C-terminal" evidence="7">
    <location>
        <begin position="776"/>
        <end position="883"/>
    </location>
</feature>
<dbReference type="PANTHER" id="PTHR30572:SF18">
    <property type="entry name" value="ABC-TYPE MACROLIDE FAMILY EXPORT SYSTEM PERMEASE COMPONENT 2"/>
    <property type="match status" value="1"/>
</dbReference>
<dbReference type="InterPro" id="IPR003838">
    <property type="entry name" value="ABC3_permease_C"/>
</dbReference>
<dbReference type="EMBL" id="JACIBY010000025">
    <property type="protein sequence ID" value="MBB3842052.1"/>
    <property type="molecule type" value="Genomic_DNA"/>
</dbReference>
<reference evidence="9 10" key="1">
    <citation type="submission" date="2020-08" db="EMBL/GenBank/DDBJ databases">
        <title>Genomic Encyclopedia of Type Strains, Phase IV (KMG-IV): sequencing the most valuable type-strain genomes for metagenomic binning, comparative biology and taxonomic classification.</title>
        <authorList>
            <person name="Goeker M."/>
        </authorList>
    </citation>
    <scope>NUCLEOTIDE SEQUENCE [LARGE SCALE GENOMIC DNA]</scope>
    <source>
        <strain evidence="9 10">DSM 17976</strain>
    </source>
</reference>
<comment type="caution">
    <text evidence="9">The sequence shown here is derived from an EMBL/GenBank/DDBJ whole genome shotgun (WGS) entry which is preliminary data.</text>
</comment>
<proteinExistence type="predicted"/>
<feature type="transmembrane region" description="Helical" evidence="6">
    <location>
        <begin position="368"/>
        <end position="391"/>
    </location>
</feature>
<dbReference type="RefSeq" id="WP_183980136.1">
    <property type="nucleotide sequence ID" value="NZ_JACIBY010000025.1"/>
</dbReference>
<evidence type="ECO:0000256" key="3">
    <source>
        <dbReference type="ARBA" id="ARBA00022692"/>
    </source>
</evidence>
<dbReference type="Pfam" id="PF02687">
    <property type="entry name" value="FtsX"/>
    <property type="match status" value="2"/>
</dbReference>
<organism evidence="9 10">
    <name type="scientific">Runella defluvii</name>
    <dbReference type="NCBI Taxonomy" id="370973"/>
    <lineage>
        <taxon>Bacteria</taxon>
        <taxon>Pseudomonadati</taxon>
        <taxon>Bacteroidota</taxon>
        <taxon>Cytophagia</taxon>
        <taxon>Cytophagales</taxon>
        <taxon>Spirosomataceae</taxon>
        <taxon>Runella</taxon>
    </lineage>
</organism>